<dbReference type="InParanoid" id="A0A7R8UZK8"/>
<keyword evidence="1" id="KW-0175">Coiled coil</keyword>
<gene>
    <name evidence="2" type="ORF">HERILL_LOCUS11446</name>
</gene>
<evidence type="ECO:0000313" key="3">
    <source>
        <dbReference type="Proteomes" id="UP000594454"/>
    </source>
</evidence>
<protein>
    <submittedName>
        <fullName evidence="2">Uncharacterized protein</fullName>
    </submittedName>
</protein>
<dbReference type="Proteomes" id="UP000594454">
    <property type="component" value="Chromosome 4"/>
</dbReference>
<organism evidence="2 3">
    <name type="scientific">Hermetia illucens</name>
    <name type="common">Black soldier fly</name>
    <dbReference type="NCBI Taxonomy" id="343691"/>
    <lineage>
        <taxon>Eukaryota</taxon>
        <taxon>Metazoa</taxon>
        <taxon>Ecdysozoa</taxon>
        <taxon>Arthropoda</taxon>
        <taxon>Hexapoda</taxon>
        <taxon>Insecta</taxon>
        <taxon>Pterygota</taxon>
        <taxon>Neoptera</taxon>
        <taxon>Endopterygota</taxon>
        <taxon>Diptera</taxon>
        <taxon>Brachycera</taxon>
        <taxon>Stratiomyomorpha</taxon>
        <taxon>Stratiomyidae</taxon>
        <taxon>Hermetiinae</taxon>
        <taxon>Hermetia</taxon>
    </lineage>
</organism>
<proteinExistence type="predicted"/>
<accession>A0A7R8UZK8</accession>
<dbReference type="EMBL" id="LR899012">
    <property type="protein sequence ID" value="CAD7088854.1"/>
    <property type="molecule type" value="Genomic_DNA"/>
</dbReference>
<sequence length="101" mass="11645">MDQIRKPWEKAEALEEHVEELELEEEEASQVASQMEGAVDLEYRVLVLENELAAVRDINKKLEELNHKLEEQNTKLEAFITKMEAQMANKLSNQQAAIIIP</sequence>
<evidence type="ECO:0000313" key="2">
    <source>
        <dbReference type="EMBL" id="CAD7088854.1"/>
    </source>
</evidence>
<name>A0A7R8UZK8_HERIL</name>
<evidence type="ECO:0000256" key="1">
    <source>
        <dbReference type="SAM" id="Coils"/>
    </source>
</evidence>
<dbReference type="AlphaFoldDB" id="A0A7R8UZK8"/>
<feature type="coiled-coil region" evidence="1">
    <location>
        <begin position="11"/>
        <end position="86"/>
    </location>
</feature>
<reference evidence="2 3" key="1">
    <citation type="submission" date="2020-11" db="EMBL/GenBank/DDBJ databases">
        <authorList>
            <person name="Wallbank WR R."/>
            <person name="Pardo Diaz C."/>
            <person name="Kozak K."/>
            <person name="Martin S."/>
            <person name="Jiggins C."/>
            <person name="Moest M."/>
            <person name="Warren A I."/>
            <person name="Generalovic N T."/>
            <person name="Byers J.R.P. K."/>
            <person name="Montejo-Kovacevich G."/>
            <person name="Yen C E."/>
        </authorList>
    </citation>
    <scope>NUCLEOTIDE SEQUENCE [LARGE SCALE GENOMIC DNA]</scope>
</reference>
<keyword evidence="3" id="KW-1185">Reference proteome</keyword>